<accession>B4H5H1</accession>
<evidence type="ECO:0000256" key="1">
    <source>
        <dbReference type="SAM" id="SignalP"/>
    </source>
</evidence>
<dbReference type="Proteomes" id="UP000008744">
    <property type="component" value="Unassembled WGS sequence"/>
</dbReference>
<feature type="chain" id="PRO_5002808056" evidence="1">
    <location>
        <begin position="21"/>
        <end position="179"/>
    </location>
</feature>
<evidence type="ECO:0000313" key="2">
    <source>
        <dbReference type="EMBL" id="EDW33023.1"/>
    </source>
</evidence>
<keyword evidence="1" id="KW-0732">Signal</keyword>
<evidence type="ECO:0000313" key="3">
    <source>
        <dbReference type="Proteomes" id="UP000008744"/>
    </source>
</evidence>
<organism evidence="3">
    <name type="scientific">Drosophila persimilis</name>
    <name type="common">Fruit fly</name>
    <dbReference type="NCBI Taxonomy" id="7234"/>
    <lineage>
        <taxon>Eukaryota</taxon>
        <taxon>Metazoa</taxon>
        <taxon>Ecdysozoa</taxon>
        <taxon>Arthropoda</taxon>
        <taxon>Hexapoda</taxon>
        <taxon>Insecta</taxon>
        <taxon>Pterygota</taxon>
        <taxon>Neoptera</taxon>
        <taxon>Endopterygota</taxon>
        <taxon>Diptera</taxon>
        <taxon>Brachycera</taxon>
        <taxon>Muscomorpha</taxon>
        <taxon>Ephydroidea</taxon>
        <taxon>Drosophilidae</taxon>
        <taxon>Drosophila</taxon>
        <taxon>Sophophora</taxon>
    </lineage>
</organism>
<name>B4H5H1_DROPE</name>
<gene>
    <name evidence="2" type="primary">Dper\GL16090</name>
    <name evidence="2" type="ORF">Dper_GL16090</name>
</gene>
<sequence>MKLSVLTWISLALLMSMAAAQGPAEAAQAGIGAAAGAGAQIGAQAGVGQTQPKAWAWAWTRVSSSHGIHHICFASYCHQTQCLSSSAISHQPSATSHGRSNCLLPLPHLVPSASCLLPAASAFALKGTQMAQPPNNNDVVRCFDNDEQMMMMILMMMMTKMVKWSMALALAFGNVAFTS</sequence>
<reference evidence="2 3" key="1">
    <citation type="journal article" date="2007" name="Nature">
        <title>Evolution of genes and genomes on the Drosophila phylogeny.</title>
        <authorList>
            <consortium name="Drosophila 12 Genomes Consortium"/>
            <person name="Clark A.G."/>
            <person name="Eisen M.B."/>
            <person name="Smith D.R."/>
            <person name="Bergman C.M."/>
            <person name="Oliver B."/>
            <person name="Markow T.A."/>
            <person name="Kaufman T.C."/>
            <person name="Kellis M."/>
            <person name="Gelbart W."/>
            <person name="Iyer V.N."/>
            <person name="Pollard D.A."/>
            <person name="Sackton T.B."/>
            <person name="Larracuente A.M."/>
            <person name="Singh N.D."/>
            <person name="Abad J.P."/>
            <person name="Abt D.N."/>
            <person name="Adryan B."/>
            <person name="Aguade M."/>
            <person name="Akashi H."/>
            <person name="Anderson W.W."/>
            <person name="Aquadro C.F."/>
            <person name="Ardell D.H."/>
            <person name="Arguello R."/>
            <person name="Artieri C.G."/>
            <person name="Barbash D.A."/>
            <person name="Barker D."/>
            <person name="Barsanti P."/>
            <person name="Batterham P."/>
            <person name="Batzoglou S."/>
            <person name="Begun D."/>
            <person name="Bhutkar A."/>
            <person name="Blanco E."/>
            <person name="Bosak S.A."/>
            <person name="Bradley R.K."/>
            <person name="Brand A.D."/>
            <person name="Brent M.R."/>
            <person name="Brooks A.N."/>
            <person name="Brown R.H."/>
            <person name="Butlin R.K."/>
            <person name="Caggese C."/>
            <person name="Calvi B.R."/>
            <person name="Bernardo de Carvalho A."/>
            <person name="Caspi A."/>
            <person name="Castrezana S."/>
            <person name="Celniker S.E."/>
            <person name="Chang J.L."/>
            <person name="Chapple C."/>
            <person name="Chatterji S."/>
            <person name="Chinwalla A."/>
            <person name="Civetta A."/>
            <person name="Clifton S.W."/>
            <person name="Comeron J.M."/>
            <person name="Costello J.C."/>
            <person name="Coyne J.A."/>
            <person name="Daub J."/>
            <person name="David R.G."/>
            <person name="Delcher A.L."/>
            <person name="Delehaunty K."/>
            <person name="Do C.B."/>
            <person name="Ebling H."/>
            <person name="Edwards K."/>
            <person name="Eickbush T."/>
            <person name="Evans J.D."/>
            <person name="Filipski A."/>
            <person name="Findeiss S."/>
            <person name="Freyhult E."/>
            <person name="Fulton L."/>
            <person name="Fulton R."/>
            <person name="Garcia A.C."/>
            <person name="Gardiner A."/>
            <person name="Garfield D.A."/>
            <person name="Garvin B.E."/>
            <person name="Gibson G."/>
            <person name="Gilbert D."/>
            <person name="Gnerre S."/>
            <person name="Godfrey J."/>
            <person name="Good R."/>
            <person name="Gotea V."/>
            <person name="Gravely B."/>
            <person name="Greenberg A.J."/>
            <person name="Griffiths-Jones S."/>
            <person name="Gross S."/>
            <person name="Guigo R."/>
            <person name="Gustafson E.A."/>
            <person name="Haerty W."/>
            <person name="Hahn M.W."/>
            <person name="Halligan D.L."/>
            <person name="Halpern A.L."/>
            <person name="Halter G.M."/>
            <person name="Han M.V."/>
            <person name="Heger A."/>
            <person name="Hillier L."/>
            <person name="Hinrichs A.S."/>
            <person name="Holmes I."/>
            <person name="Hoskins R.A."/>
            <person name="Hubisz M.J."/>
            <person name="Hultmark D."/>
            <person name="Huntley M.A."/>
            <person name="Jaffe D.B."/>
            <person name="Jagadeeshan S."/>
            <person name="Jeck W.R."/>
            <person name="Johnson J."/>
            <person name="Jones C.D."/>
            <person name="Jordan W.C."/>
            <person name="Karpen G.H."/>
            <person name="Kataoka E."/>
            <person name="Keightley P.D."/>
            <person name="Kheradpour P."/>
            <person name="Kirkness E.F."/>
            <person name="Koerich L.B."/>
            <person name="Kristiansen K."/>
            <person name="Kudrna D."/>
            <person name="Kulathinal R.J."/>
            <person name="Kumar S."/>
            <person name="Kwok R."/>
            <person name="Lander E."/>
            <person name="Langley C.H."/>
            <person name="Lapoint R."/>
            <person name="Lazzaro B.P."/>
            <person name="Lee S.J."/>
            <person name="Levesque L."/>
            <person name="Li R."/>
            <person name="Lin C.F."/>
            <person name="Lin M.F."/>
            <person name="Lindblad-Toh K."/>
            <person name="Llopart A."/>
            <person name="Long M."/>
            <person name="Low L."/>
            <person name="Lozovsky E."/>
            <person name="Lu J."/>
            <person name="Luo M."/>
            <person name="Machado C.A."/>
            <person name="Makalowski W."/>
            <person name="Marzo M."/>
            <person name="Matsuda M."/>
            <person name="Matzkin L."/>
            <person name="McAllister B."/>
            <person name="McBride C.S."/>
            <person name="McKernan B."/>
            <person name="McKernan K."/>
            <person name="Mendez-Lago M."/>
            <person name="Minx P."/>
            <person name="Mollenhauer M.U."/>
            <person name="Montooth K."/>
            <person name="Mount S.M."/>
            <person name="Mu X."/>
            <person name="Myers E."/>
            <person name="Negre B."/>
            <person name="Newfeld S."/>
            <person name="Nielsen R."/>
            <person name="Noor M.A."/>
            <person name="O'Grady P."/>
            <person name="Pachter L."/>
            <person name="Papaceit M."/>
            <person name="Parisi M.J."/>
            <person name="Parisi M."/>
            <person name="Parts L."/>
            <person name="Pedersen J.S."/>
            <person name="Pesole G."/>
            <person name="Phillippy A.M."/>
            <person name="Ponting C.P."/>
            <person name="Pop M."/>
            <person name="Porcelli D."/>
            <person name="Powell J.R."/>
            <person name="Prohaska S."/>
            <person name="Pruitt K."/>
            <person name="Puig M."/>
            <person name="Quesneville H."/>
            <person name="Ram K.R."/>
            <person name="Rand D."/>
            <person name="Rasmussen M.D."/>
            <person name="Reed L.K."/>
            <person name="Reenan R."/>
            <person name="Reily A."/>
            <person name="Remington K.A."/>
            <person name="Rieger T.T."/>
            <person name="Ritchie M.G."/>
            <person name="Robin C."/>
            <person name="Rogers Y.H."/>
            <person name="Rohde C."/>
            <person name="Rozas J."/>
            <person name="Rubenfield M.J."/>
            <person name="Ruiz A."/>
            <person name="Russo S."/>
            <person name="Salzberg S.L."/>
            <person name="Sanchez-Gracia A."/>
            <person name="Saranga D.J."/>
            <person name="Sato H."/>
            <person name="Schaeffer S.W."/>
            <person name="Schatz M.C."/>
            <person name="Schlenke T."/>
            <person name="Schwartz R."/>
            <person name="Segarra C."/>
            <person name="Singh R.S."/>
            <person name="Sirot L."/>
            <person name="Sirota M."/>
            <person name="Sisneros N.B."/>
            <person name="Smith C.D."/>
            <person name="Smith T.F."/>
            <person name="Spieth J."/>
            <person name="Stage D.E."/>
            <person name="Stark A."/>
            <person name="Stephan W."/>
            <person name="Strausberg R.L."/>
            <person name="Strempel S."/>
            <person name="Sturgill D."/>
            <person name="Sutton G."/>
            <person name="Sutton G.G."/>
            <person name="Tao W."/>
            <person name="Teichmann S."/>
            <person name="Tobari Y.N."/>
            <person name="Tomimura Y."/>
            <person name="Tsolas J.M."/>
            <person name="Valente V.L."/>
            <person name="Venter E."/>
            <person name="Venter J.C."/>
            <person name="Vicario S."/>
            <person name="Vieira F.G."/>
            <person name="Vilella A.J."/>
            <person name="Villasante A."/>
            <person name="Walenz B."/>
            <person name="Wang J."/>
            <person name="Wasserman M."/>
            <person name="Watts T."/>
            <person name="Wilson D."/>
            <person name="Wilson R.K."/>
            <person name="Wing R.A."/>
            <person name="Wolfner M.F."/>
            <person name="Wong A."/>
            <person name="Wong G.K."/>
            <person name="Wu C.I."/>
            <person name="Wu G."/>
            <person name="Yamamoto D."/>
            <person name="Yang H.P."/>
            <person name="Yang S.P."/>
            <person name="Yorke J.A."/>
            <person name="Yoshida K."/>
            <person name="Zdobnov E."/>
            <person name="Zhang P."/>
            <person name="Zhang Y."/>
            <person name="Zimin A.V."/>
            <person name="Baldwin J."/>
            <person name="Abdouelleil A."/>
            <person name="Abdulkadir J."/>
            <person name="Abebe A."/>
            <person name="Abera B."/>
            <person name="Abreu J."/>
            <person name="Acer S.C."/>
            <person name="Aftuck L."/>
            <person name="Alexander A."/>
            <person name="An P."/>
            <person name="Anderson E."/>
            <person name="Anderson S."/>
            <person name="Arachi H."/>
            <person name="Azer M."/>
            <person name="Bachantsang P."/>
            <person name="Barry A."/>
            <person name="Bayul T."/>
            <person name="Berlin A."/>
            <person name="Bessette D."/>
            <person name="Bloom T."/>
            <person name="Blye J."/>
            <person name="Boguslavskiy L."/>
            <person name="Bonnet C."/>
            <person name="Boukhgalter B."/>
            <person name="Bourzgui I."/>
            <person name="Brown A."/>
            <person name="Cahill P."/>
            <person name="Channer S."/>
            <person name="Cheshatsang Y."/>
            <person name="Chuda L."/>
            <person name="Citroen M."/>
            <person name="Collymore A."/>
            <person name="Cooke P."/>
            <person name="Costello M."/>
            <person name="D'Aco K."/>
            <person name="Daza R."/>
            <person name="De Haan G."/>
            <person name="DeGray S."/>
            <person name="DeMaso C."/>
            <person name="Dhargay N."/>
            <person name="Dooley K."/>
            <person name="Dooley E."/>
            <person name="Doricent M."/>
            <person name="Dorje P."/>
            <person name="Dorjee K."/>
            <person name="Dupes A."/>
            <person name="Elong R."/>
            <person name="Falk J."/>
            <person name="Farina A."/>
            <person name="Faro S."/>
            <person name="Ferguson D."/>
            <person name="Fisher S."/>
            <person name="Foley C.D."/>
            <person name="Franke A."/>
            <person name="Friedrich D."/>
            <person name="Gadbois L."/>
            <person name="Gearin G."/>
            <person name="Gearin C.R."/>
            <person name="Giannoukos G."/>
            <person name="Goode T."/>
            <person name="Graham J."/>
            <person name="Grandbois E."/>
            <person name="Grewal S."/>
            <person name="Gyaltsen K."/>
            <person name="Hafez N."/>
            <person name="Hagos B."/>
            <person name="Hall J."/>
            <person name="Henson C."/>
            <person name="Hollinger A."/>
            <person name="Honan T."/>
            <person name="Huard M.D."/>
            <person name="Hughes L."/>
            <person name="Hurhula B."/>
            <person name="Husby M.E."/>
            <person name="Kamat A."/>
            <person name="Kanga B."/>
            <person name="Kashin S."/>
            <person name="Khazanovich D."/>
            <person name="Kisner P."/>
            <person name="Lance K."/>
            <person name="Lara M."/>
            <person name="Lee W."/>
            <person name="Lennon N."/>
            <person name="Letendre F."/>
            <person name="LeVine R."/>
            <person name="Lipovsky A."/>
            <person name="Liu X."/>
            <person name="Liu J."/>
            <person name="Liu S."/>
            <person name="Lokyitsang T."/>
            <person name="Lokyitsang Y."/>
            <person name="Lubonja R."/>
            <person name="Lui A."/>
            <person name="MacDonald P."/>
            <person name="Magnisalis V."/>
            <person name="Maru K."/>
            <person name="Matthews C."/>
            <person name="McCusker W."/>
            <person name="McDonough S."/>
            <person name="Mehta T."/>
            <person name="Meldrim J."/>
            <person name="Meneus L."/>
            <person name="Mihai O."/>
            <person name="Mihalev A."/>
            <person name="Mihova T."/>
            <person name="Mittelman R."/>
            <person name="Mlenga V."/>
            <person name="Montmayeur A."/>
            <person name="Mulrain L."/>
            <person name="Navidi A."/>
            <person name="Naylor J."/>
            <person name="Negash T."/>
            <person name="Nguyen T."/>
            <person name="Nguyen N."/>
            <person name="Nicol R."/>
            <person name="Norbu C."/>
            <person name="Norbu N."/>
            <person name="Novod N."/>
            <person name="O'Neill B."/>
            <person name="Osman S."/>
            <person name="Markiewicz E."/>
            <person name="Oyono O.L."/>
            <person name="Patti C."/>
            <person name="Phunkhang P."/>
            <person name="Pierre F."/>
            <person name="Priest M."/>
            <person name="Raghuraman S."/>
            <person name="Rege F."/>
            <person name="Reyes R."/>
            <person name="Rise C."/>
            <person name="Rogov P."/>
            <person name="Ross K."/>
            <person name="Ryan E."/>
            <person name="Settipalli S."/>
            <person name="Shea T."/>
            <person name="Sherpa N."/>
            <person name="Shi L."/>
            <person name="Shih D."/>
            <person name="Sparrow T."/>
            <person name="Spaulding J."/>
            <person name="Stalker J."/>
            <person name="Stange-Thomann N."/>
            <person name="Stavropoulos S."/>
            <person name="Stone C."/>
            <person name="Strader C."/>
            <person name="Tesfaye S."/>
            <person name="Thomson T."/>
            <person name="Thoulutsang Y."/>
            <person name="Thoulutsang D."/>
            <person name="Topham K."/>
            <person name="Topping I."/>
            <person name="Tsamla T."/>
            <person name="Vassiliev H."/>
            <person name="Vo A."/>
            <person name="Wangchuk T."/>
            <person name="Wangdi T."/>
            <person name="Weiand M."/>
            <person name="Wilkinson J."/>
            <person name="Wilson A."/>
            <person name="Yadav S."/>
            <person name="Young G."/>
            <person name="Yu Q."/>
            <person name="Zembek L."/>
            <person name="Zhong D."/>
            <person name="Zimmer A."/>
            <person name="Zwirko Z."/>
            <person name="Jaffe D.B."/>
            <person name="Alvarez P."/>
            <person name="Brockman W."/>
            <person name="Butler J."/>
            <person name="Chin C."/>
            <person name="Gnerre S."/>
            <person name="Grabherr M."/>
            <person name="Kleber M."/>
            <person name="Mauceli E."/>
            <person name="MacCallum I."/>
        </authorList>
    </citation>
    <scope>NUCLEOTIDE SEQUENCE [LARGE SCALE GENOMIC DNA]</scope>
    <source>
        <strain evidence="3">MSH-3 / Tucson 14011-0111.49</strain>
    </source>
</reference>
<feature type="signal peptide" evidence="1">
    <location>
        <begin position="1"/>
        <end position="20"/>
    </location>
</feature>
<dbReference type="EMBL" id="CH479211">
    <property type="protein sequence ID" value="EDW33023.1"/>
    <property type="molecule type" value="Genomic_DNA"/>
</dbReference>
<protein>
    <submittedName>
        <fullName evidence="2">GL16090</fullName>
    </submittedName>
</protein>
<dbReference type="HOGENOM" id="CLU_1505018_0_0_1"/>
<proteinExistence type="predicted"/>
<dbReference type="AlphaFoldDB" id="B4H5H1"/>
<keyword evidence="3" id="KW-1185">Reference proteome</keyword>